<reference evidence="1" key="2">
    <citation type="journal article" date="2015" name="Fish Shellfish Immunol.">
        <title>Early steps in the European eel (Anguilla anguilla)-Vibrio vulnificus interaction in the gills: Role of the RtxA13 toxin.</title>
        <authorList>
            <person name="Callol A."/>
            <person name="Pajuelo D."/>
            <person name="Ebbesson L."/>
            <person name="Teles M."/>
            <person name="MacKenzie S."/>
            <person name="Amaro C."/>
        </authorList>
    </citation>
    <scope>NUCLEOTIDE SEQUENCE</scope>
</reference>
<evidence type="ECO:0000313" key="1">
    <source>
        <dbReference type="EMBL" id="JAH87701.1"/>
    </source>
</evidence>
<dbReference type="EMBL" id="GBXM01020876">
    <property type="protein sequence ID" value="JAH87701.1"/>
    <property type="molecule type" value="Transcribed_RNA"/>
</dbReference>
<proteinExistence type="predicted"/>
<sequence>MHFPTFSRRSFYINTAGYLTNSSFVPVLKATMAVPLMGIKPATSVMSPVP</sequence>
<accession>A0A0E9WBK2</accession>
<name>A0A0E9WBK2_ANGAN</name>
<protein>
    <submittedName>
        <fullName evidence="1">Uncharacterized protein</fullName>
    </submittedName>
</protein>
<dbReference type="AlphaFoldDB" id="A0A0E9WBK2"/>
<reference evidence="1" key="1">
    <citation type="submission" date="2014-11" db="EMBL/GenBank/DDBJ databases">
        <authorList>
            <person name="Amaro Gonzalez C."/>
        </authorList>
    </citation>
    <scope>NUCLEOTIDE SEQUENCE</scope>
</reference>
<organism evidence="1">
    <name type="scientific">Anguilla anguilla</name>
    <name type="common">European freshwater eel</name>
    <name type="synonym">Muraena anguilla</name>
    <dbReference type="NCBI Taxonomy" id="7936"/>
    <lineage>
        <taxon>Eukaryota</taxon>
        <taxon>Metazoa</taxon>
        <taxon>Chordata</taxon>
        <taxon>Craniata</taxon>
        <taxon>Vertebrata</taxon>
        <taxon>Euteleostomi</taxon>
        <taxon>Actinopterygii</taxon>
        <taxon>Neopterygii</taxon>
        <taxon>Teleostei</taxon>
        <taxon>Anguilliformes</taxon>
        <taxon>Anguillidae</taxon>
        <taxon>Anguilla</taxon>
    </lineage>
</organism>